<dbReference type="RefSeq" id="WP_156040410.1">
    <property type="nucleotide sequence ID" value="NZ_ASRX01000003.1"/>
</dbReference>
<dbReference type="AlphaFoldDB" id="A0A017TGQ6"/>
<feature type="compositionally biased region" description="Low complexity" evidence="1">
    <location>
        <begin position="66"/>
        <end position="83"/>
    </location>
</feature>
<keyword evidence="2" id="KW-0732">Signal</keyword>
<name>A0A017TGQ6_9BACT</name>
<dbReference type="OrthoDB" id="5496545at2"/>
<feature type="signal peptide" evidence="2">
    <location>
        <begin position="1"/>
        <end position="19"/>
    </location>
</feature>
<evidence type="ECO:0000313" key="4">
    <source>
        <dbReference type="Proteomes" id="UP000019678"/>
    </source>
</evidence>
<dbReference type="PROSITE" id="PS51257">
    <property type="entry name" value="PROKAR_LIPOPROTEIN"/>
    <property type="match status" value="1"/>
</dbReference>
<feature type="chain" id="PRO_5001497252" description="Lipoprotein" evidence="2">
    <location>
        <begin position="20"/>
        <end position="205"/>
    </location>
</feature>
<evidence type="ECO:0000256" key="2">
    <source>
        <dbReference type="SAM" id="SignalP"/>
    </source>
</evidence>
<protein>
    <recommendedName>
        <fullName evidence="5">Lipoprotein</fullName>
    </recommendedName>
</protein>
<reference evidence="3 4" key="1">
    <citation type="submission" date="2013-05" db="EMBL/GenBank/DDBJ databases">
        <title>Genome assembly of Chondromyces apiculatus DSM 436.</title>
        <authorList>
            <person name="Sharma G."/>
            <person name="Khatri I."/>
            <person name="Kaur C."/>
            <person name="Mayilraj S."/>
            <person name="Subramanian S."/>
        </authorList>
    </citation>
    <scope>NUCLEOTIDE SEQUENCE [LARGE SCALE GENOMIC DNA]</scope>
    <source>
        <strain evidence="3 4">DSM 436</strain>
    </source>
</reference>
<evidence type="ECO:0000313" key="3">
    <source>
        <dbReference type="EMBL" id="EYF08434.1"/>
    </source>
</evidence>
<organism evidence="3 4">
    <name type="scientific">Chondromyces apiculatus DSM 436</name>
    <dbReference type="NCBI Taxonomy" id="1192034"/>
    <lineage>
        <taxon>Bacteria</taxon>
        <taxon>Pseudomonadati</taxon>
        <taxon>Myxococcota</taxon>
        <taxon>Polyangia</taxon>
        <taxon>Polyangiales</taxon>
        <taxon>Polyangiaceae</taxon>
        <taxon>Chondromyces</taxon>
    </lineage>
</organism>
<evidence type="ECO:0008006" key="5">
    <source>
        <dbReference type="Google" id="ProtNLM"/>
    </source>
</evidence>
<dbReference type="EMBL" id="ASRX01000003">
    <property type="protein sequence ID" value="EYF08434.1"/>
    <property type="molecule type" value="Genomic_DNA"/>
</dbReference>
<sequence>MNRHLCLLAILSWSLTACGKSTSGDDPGAVTRPADGTAPPTAATPASPPTAAPAADSAAPSPPSAPASAAASASGSAASSPDARTPMPAADEFKDAPEVTVTGSTARHCETRMVREWLRVRCTPSGESDSKPSDIILRKGGAEVYRTVAPGVTNLLFRFVPGTDVEAAFTWSEDDTYKFISQWPRGAPRPPVMGAFQPYAHGDNP</sequence>
<dbReference type="eggNOG" id="ENOG5030ZJA">
    <property type="taxonomic scope" value="Bacteria"/>
</dbReference>
<proteinExistence type="predicted"/>
<comment type="caution">
    <text evidence="3">The sequence shown here is derived from an EMBL/GenBank/DDBJ whole genome shotgun (WGS) entry which is preliminary data.</text>
</comment>
<feature type="compositionally biased region" description="Low complexity" evidence="1">
    <location>
        <begin position="33"/>
        <end position="45"/>
    </location>
</feature>
<accession>A0A017TGQ6</accession>
<dbReference type="STRING" id="1192034.CAP_3963"/>
<gene>
    <name evidence="3" type="ORF">CAP_3963</name>
</gene>
<dbReference type="Proteomes" id="UP000019678">
    <property type="component" value="Unassembled WGS sequence"/>
</dbReference>
<evidence type="ECO:0000256" key="1">
    <source>
        <dbReference type="SAM" id="MobiDB-lite"/>
    </source>
</evidence>
<feature type="region of interest" description="Disordered" evidence="1">
    <location>
        <begin position="21"/>
        <end position="104"/>
    </location>
</feature>
<keyword evidence="4" id="KW-1185">Reference proteome</keyword>